<evidence type="ECO:0000256" key="1">
    <source>
        <dbReference type="SAM" id="SignalP"/>
    </source>
</evidence>
<comment type="caution">
    <text evidence="3">The sequence shown here is derived from an EMBL/GenBank/DDBJ whole genome shotgun (WGS) entry which is preliminary data.</text>
</comment>
<feature type="domain" description="Amidohydrolase 3" evidence="2">
    <location>
        <begin position="298"/>
        <end position="403"/>
    </location>
</feature>
<proteinExistence type="predicted"/>
<protein>
    <submittedName>
        <fullName evidence="3">Amidohydrolase family protein</fullName>
    </submittedName>
</protein>
<dbReference type="Proteomes" id="UP001589943">
    <property type="component" value="Unassembled WGS sequence"/>
</dbReference>
<evidence type="ECO:0000259" key="2">
    <source>
        <dbReference type="Pfam" id="PF07969"/>
    </source>
</evidence>
<dbReference type="PANTHER" id="PTHR43135">
    <property type="entry name" value="ALPHA-D-RIBOSE 1-METHYLPHOSPHONATE 5-TRIPHOSPHATE DIPHOSPHATASE"/>
    <property type="match status" value="1"/>
</dbReference>
<dbReference type="Gene3D" id="3.20.20.140">
    <property type="entry name" value="Metal-dependent hydrolases"/>
    <property type="match status" value="1"/>
</dbReference>
<organism evidence="3 4">
    <name type="scientific">Novosphingobium aquiterrae</name>
    <dbReference type="NCBI Taxonomy" id="624388"/>
    <lineage>
        <taxon>Bacteria</taxon>
        <taxon>Pseudomonadati</taxon>
        <taxon>Pseudomonadota</taxon>
        <taxon>Alphaproteobacteria</taxon>
        <taxon>Sphingomonadales</taxon>
        <taxon>Sphingomonadaceae</taxon>
        <taxon>Novosphingobium</taxon>
    </lineage>
</organism>
<dbReference type="RefSeq" id="WP_379481377.1">
    <property type="nucleotide sequence ID" value="NZ_JBHLTL010000006.1"/>
</dbReference>
<keyword evidence="4" id="KW-1185">Reference proteome</keyword>
<sequence length="433" mass="44331">MTARTALRALAALLVGTDVPLAAHAQDMAITGGRVVIGDGSAPIENGTVLIRGGKVVAAGAGVAVPPGVPVVDAAGKWVTPGLVVAVTDLGLVDVSAVDESNDTQADKATFNAALDVSAAINPAAQPIVNARANGVTRAAVAPLGTGAIFEGQGAVIDLGSDSRPVTVARAFQYVELGEDGARLAGGSRVAAYAVLKNALDEAREIAAAPAGARRNDALLTRRDAAALIPVVTGKQPLYVHVERAADIRMALSLKGDFPLLRLVIVGASEGWLAAQDLAAAGVPVLATPLNDLPARFEQLGATQSNVGRMAAAGVKVALGAYSGNSPVVTQYAGNLVALTRLPRASGLSWDKAFAAISSGPAEAMGMGDRLGSLRPGRAGDVVIWDGDPLEARSGVVRVWIDGTEQPLRSHQTRLRERYAEPQEGSLPKAYDW</sequence>
<evidence type="ECO:0000313" key="4">
    <source>
        <dbReference type="Proteomes" id="UP001589943"/>
    </source>
</evidence>
<gene>
    <name evidence="3" type="ORF">ACFFF7_10880</name>
</gene>
<feature type="chain" id="PRO_5046988086" evidence="1">
    <location>
        <begin position="26"/>
        <end position="433"/>
    </location>
</feature>
<keyword evidence="1" id="KW-0732">Signal</keyword>
<reference evidence="3 4" key="1">
    <citation type="submission" date="2024-09" db="EMBL/GenBank/DDBJ databases">
        <authorList>
            <person name="Sun Q."/>
            <person name="Mori K."/>
        </authorList>
    </citation>
    <scope>NUCLEOTIDE SEQUENCE [LARGE SCALE GENOMIC DNA]</scope>
    <source>
        <strain evidence="3 4">NCAIM B.02537</strain>
    </source>
</reference>
<dbReference type="EMBL" id="JBHLTL010000006">
    <property type="protein sequence ID" value="MFC0589919.1"/>
    <property type="molecule type" value="Genomic_DNA"/>
</dbReference>
<dbReference type="InterPro" id="IPR013108">
    <property type="entry name" value="Amidohydro_3"/>
</dbReference>
<dbReference type="SUPFAM" id="SSF51556">
    <property type="entry name" value="Metallo-dependent hydrolases"/>
    <property type="match status" value="1"/>
</dbReference>
<dbReference type="InterPro" id="IPR032466">
    <property type="entry name" value="Metal_Hydrolase"/>
</dbReference>
<feature type="signal peptide" evidence="1">
    <location>
        <begin position="1"/>
        <end position="25"/>
    </location>
</feature>
<dbReference type="PANTHER" id="PTHR43135:SF3">
    <property type="entry name" value="ALPHA-D-RIBOSE 1-METHYLPHOSPHONATE 5-TRIPHOSPHATE DIPHOSPHATASE"/>
    <property type="match status" value="1"/>
</dbReference>
<accession>A0ABV6PJB2</accession>
<name>A0ABV6PJB2_9SPHN</name>
<dbReference type="SUPFAM" id="SSF51338">
    <property type="entry name" value="Composite domain of metallo-dependent hydrolases"/>
    <property type="match status" value="1"/>
</dbReference>
<dbReference type="InterPro" id="IPR011059">
    <property type="entry name" value="Metal-dep_hydrolase_composite"/>
</dbReference>
<dbReference type="Pfam" id="PF07969">
    <property type="entry name" value="Amidohydro_3"/>
    <property type="match status" value="1"/>
</dbReference>
<evidence type="ECO:0000313" key="3">
    <source>
        <dbReference type="EMBL" id="MFC0589919.1"/>
    </source>
</evidence>
<dbReference type="InterPro" id="IPR051781">
    <property type="entry name" value="Metallo-dep_Hydrolase"/>
</dbReference>